<keyword evidence="3" id="KW-0808">Transferase</keyword>
<evidence type="ECO:0000313" key="3">
    <source>
        <dbReference type="EMBL" id="MBX17810.1"/>
    </source>
</evidence>
<evidence type="ECO:0000256" key="1">
    <source>
        <dbReference type="SAM" id="MobiDB-lite"/>
    </source>
</evidence>
<keyword evidence="2" id="KW-0812">Transmembrane</keyword>
<sequence>MLMTSIKRALKQHKLLVPRKPRSLSPEKFQSLVSRTDRERDSPEKIESLVSGSEKERDSPENFQSLASSSEKEPEGKVKIEGLTQEKPLVHEILGAMSGDLDFDGYKIIKEGEAEILMHPKNQVFFNKTQVPRSCLFCRVLVSLVFNCLLPLSIHFIEFWIKKESCVNGRREFL</sequence>
<dbReference type="AlphaFoldDB" id="A0A2P2LIM9"/>
<protein>
    <submittedName>
        <fullName evidence="3">Putative tRNA guanine26-N2-dimethyltransferase 2 isoform X2</fullName>
    </submittedName>
</protein>
<feature type="region of interest" description="Disordered" evidence="1">
    <location>
        <begin position="17"/>
        <end position="77"/>
    </location>
</feature>
<accession>A0A2P2LIM9</accession>
<feature type="transmembrane region" description="Helical" evidence="2">
    <location>
        <begin position="140"/>
        <end position="161"/>
    </location>
</feature>
<dbReference type="GO" id="GO:0032259">
    <property type="term" value="P:methylation"/>
    <property type="evidence" value="ECO:0007669"/>
    <property type="project" value="UniProtKB-KW"/>
</dbReference>
<reference evidence="3" key="1">
    <citation type="submission" date="2018-02" db="EMBL/GenBank/DDBJ databases">
        <title>Rhizophora mucronata_Transcriptome.</title>
        <authorList>
            <person name="Meera S.P."/>
            <person name="Sreeshan A."/>
            <person name="Augustine A."/>
        </authorList>
    </citation>
    <scope>NUCLEOTIDE SEQUENCE</scope>
    <source>
        <tissue evidence="3">Leaf</tissue>
    </source>
</reference>
<dbReference type="GO" id="GO:0008168">
    <property type="term" value="F:methyltransferase activity"/>
    <property type="evidence" value="ECO:0007669"/>
    <property type="project" value="UniProtKB-KW"/>
</dbReference>
<keyword evidence="2" id="KW-1133">Transmembrane helix</keyword>
<organism evidence="3">
    <name type="scientific">Rhizophora mucronata</name>
    <name type="common">Asiatic mangrove</name>
    <dbReference type="NCBI Taxonomy" id="61149"/>
    <lineage>
        <taxon>Eukaryota</taxon>
        <taxon>Viridiplantae</taxon>
        <taxon>Streptophyta</taxon>
        <taxon>Embryophyta</taxon>
        <taxon>Tracheophyta</taxon>
        <taxon>Spermatophyta</taxon>
        <taxon>Magnoliopsida</taxon>
        <taxon>eudicotyledons</taxon>
        <taxon>Gunneridae</taxon>
        <taxon>Pentapetalae</taxon>
        <taxon>rosids</taxon>
        <taxon>fabids</taxon>
        <taxon>Malpighiales</taxon>
        <taxon>Rhizophoraceae</taxon>
        <taxon>Rhizophora</taxon>
    </lineage>
</organism>
<keyword evidence="2" id="KW-0472">Membrane</keyword>
<feature type="compositionally biased region" description="Basic and acidic residues" evidence="1">
    <location>
        <begin position="35"/>
        <end position="60"/>
    </location>
</feature>
<proteinExistence type="predicted"/>
<evidence type="ECO:0000256" key="2">
    <source>
        <dbReference type="SAM" id="Phobius"/>
    </source>
</evidence>
<name>A0A2P2LIM9_RHIMU</name>
<dbReference type="EMBL" id="GGEC01037326">
    <property type="protein sequence ID" value="MBX17810.1"/>
    <property type="molecule type" value="Transcribed_RNA"/>
</dbReference>
<keyword evidence="3" id="KW-0489">Methyltransferase</keyword>